<evidence type="ECO:0000256" key="3">
    <source>
        <dbReference type="ARBA" id="ARBA00022692"/>
    </source>
</evidence>
<dbReference type="NCBIfam" id="TIGR00797">
    <property type="entry name" value="matE"/>
    <property type="match status" value="1"/>
</dbReference>
<dbReference type="Pfam" id="PF01554">
    <property type="entry name" value="MatE"/>
    <property type="match status" value="2"/>
</dbReference>
<evidence type="ECO:0000256" key="1">
    <source>
        <dbReference type="ARBA" id="ARBA00004141"/>
    </source>
</evidence>
<evidence type="ECO:0000256" key="2">
    <source>
        <dbReference type="ARBA" id="ARBA00010199"/>
    </source>
</evidence>
<proteinExistence type="inferred from homology"/>
<dbReference type="RefSeq" id="WP_260103765.1">
    <property type="nucleotide sequence ID" value="NZ_JALXSQ010000004.1"/>
</dbReference>
<organism evidence="7 8">
    <name type="scientific">Pseudoclavibacter albus</name>
    <dbReference type="NCBI Taxonomy" id="272241"/>
    <lineage>
        <taxon>Bacteria</taxon>
        <taxon>Bacillati</taxon>
        <taxon>Actinomycetota</taxon>
        <taxon>Actinomycetes</taxon>
        <taxon>Micrococcales</taxon>
        <taxon>Microbacteriaceae</taxon>
        <taxon>Pseudoclavibacter</taxon>
    </lineage>
</organism>
<feature type="transmembrane region" description="Helical" evidence="6">
    <location>
        <begin position="388"/>
        <end position="413"/>
    </location>
</feature>
<dbReference type="EMBL" id="JALXSQ010000004">
    <property type="protein sequence ID" value="MCT2042133.1"/>
    <property type="molecule type" value="Genomic_DNA"/>
</dbReference>
<gene>
    <name evidence="7" type="ORF">M3D15_02080</name>
</gene>
<dbReference type="InterPro" id="IPR002528">
    <property type="entry name" value="MATE_fam"/>
</dbReference>
<protein>
    <submittedName>
        <fullName evidence="7">MATE family efflux transporter</fullName>
    </submittedName>
</protein>
<feature type="transmembrane region" description="Helical" evidence="6">
    <location>
        <begin position="54"/>
        <end position="77"/>
    </location>
</feature>
<feature type="transmembrane region" description="Helical" evidence="6">
    <location>
        <begin position="355"/>
        <end position="376"/>
    </location>
</feature>
<feature type="transmembrane region" description="Helical" evidence="6">
    <location>
        <begin position="141"/>
        <end position="165"/>
    </location>
</feature>
<evidence type="ECO:0000256" key="4">
    <source>
        <dbReference type="ARBA" id="ARBA00022989"/>
    </source>
</evidence>
<feature type="transmembrane region" description="Helical" evidence="6">
    <location>
        <begin position="323"/>
        <end position="343"/>
    </location>
</feature>
<evidence type="ECO:0000256" key="5">
    <source>
        <dbReference type="ARBA" id="ARBA00023136"/>
    </source>
</evidence>
<dbReference type="PANTHER" id="PTHR42893">
    <property type="entry name" value="PROTEIN DETOXIFICATION 44, CHLOROPLASTIC-RELATED"/>
    <property type="match status" value="1"/>
</dbReference>
<keyword evidence="4 6" id="KW-1133">Transmembrane helix</keyword>
<feature type="transmembrane region" description="Helical" evidence="6">
    <location>
        <begin position="197"/>
        <end position="220"/>
    </location>
</feature>
<feature type="transmembrane region" description="Helical" evidence="6">
    <location>
        <begin position="419"/>
        <end position="439"/>
    </location>
</feature>
<evidence type="ECO:0000313" key="7">
    <source>
        <dbReference type="EMBL" id="MCT2042133.1"/>
    </source>
</evidence>
<reference evidence="7 8" key="1">
    <citation type="submission" date="2022-04" db="EMBL/GenBank/DDBJ databases">
        <title>Human microbiome associated bacterial genomes.</title>
        <authorList>
            <person name="Sandstrom S."/>
            <person name="Salamzade R."/>
            <person name="Kalan L.R."/>
        </authorList>
    </citation>
    <scope>NUCLEOTIDE SEQUENCE [LARGE SCALE GENOMIC DNA]</scope>
    <source>
        <strain evidence="8">p3-SID1799</strain>
    </source>
</reference>
<dbReference type="InterPro" id="IPR044644">
    <property type="entry name" value="DinF-like"/>
</dbReference>
<dbReference type="PANTHER" id="PTHR42893:SF46">
    <property type="entry name" value="PROTEIN DETOXIFICATION 44, CHLOROPLASTIC"/>
    <property type="match status" value="1"/>
</dbReference>
<comment type="caution">
    <text evidence="7">The sequence shown here is derived from an EMBL/GenBank/DDBJ whole genome shotgun (WGS) entry which is preliminary data.</text>
</comment>
<keyword evidence="8" id="KW-1185">Reference proteome</keyword>
<feature type="transmembrane region" description="Helical" evidence="6">
    <location>
        <begin position="248"/>
        <end position="268"/>
    </location>
</feature>
<evidence type="ECO:0000256" key="6">
    <source>
        <dbReference type="SAM" id="Phobius"/>
    </source>
</evidence>
<feature type="transmembrane region" description="Helical" evidence="6">
    <location>
        <begin position="98"/>
        <end position="121"/>
    </location>
</feature>
<keyword evidence="3 6" id="KW-0812">Transmembrane</keyword>
<dbReference type="Proteomes" id="UP001525379">
    <property type="component" value="Unassembled WGS sequence"/>
</dbReference>
<evidence type="ECO:0000313" key="8">
    <source>
        <dbReference type="Proteomes" id="UP001525379"/>
    </source>
</evidence>
<comment type="similarity">
    <text evidence="2">Belongs to the multi antimicrobial extrusion (MATE) (TC 2.A.66.1) family.</text>
</comment>
<name>A0ABT2HUZ1_9MICO</name>
<feature type="transmembrane region" description="Helical" evidence="6">
    <location>
        <begin position="172"/>
        <end position="191"/>
    </location>
</feature>
<feature type="transmembrane region" description="Helical" evidence="6">
    <location>
        <begin position="21"/>
        <end position="42"/>
    </location>
</feature>
<sequence length="448" mass="45553">MPNTSDRERSDAPDPRAIDRRIFALAIPALGALVAEPLFLLADTAMVGHLGAEALAALGVASTILQTLVGLCVFLAYTTTPRVARRLGAGDARGAVRAGVEGMWLGLGVGVLLGILTAVTSSPAPFLLTSDPVVASLARNYLAASAVGLPAMLLVIAAAGLLRGLQDTKTPLVVAGLGFLANAALNAVFIYGFGLGVLGSAIGTAIAQWAMALVYVVIAVRAARREGASLTPGVGGVRRALVDSSLMLLRSVSLRAVLVAVVLVGGLAGVAELAALQVLLTTFSLLAFALDALAIAAQSMIGHDLGAGAFATVRLTTKRVVRWSMLAGILCGVVGLALANFAGGIFTSDARVLELLPLGFVVLAISAPIAGFVFALDGVLIGAGDVRYLAFWGTIPALVTLAALAAVASAHLAGVAAVTWIWLGFTVVFLGARGVVLGLRARSDVWMQ</sequence>
<comment type="subcellular location">
    <subcellularLocation>
        <location evidence="1">Membrane</location>
        <topology evidence="1">Multi-pass membrane protein</topology>
    </subcellularLocation>
</comment>
<keyword evidence="5 6" id="KW-0472">Membrane</keyword>
<accession>A0ABT2HUZ1</accession>